<dbReference type="Proteomes" id="UP000321083">
    <property type="component" value="Unassembled WGS sequence"/>
</dbReference>
<reference evidence="2 3" key="2">
    <citation type="submission" date="2019-08" db="EMBL/GenBank/DDBJ databases">
        <authorList>
            <person name="Henke P."/>
        </authorList>
    </citation>
    <scope>NUCLEOTIDE SEQUENCE [LARGE SCALE GENOMIC DNA]</scope>
    <source>
        <strain evidence="2">Phe10_nw2017</strain>
    </source>
</reference>
<reference evidence="2 3" key="1">
    <citation type="submission" date="2019-08" db="EMBL/GenBank/DDBJ databases">
        <title>100 year-old enigma solved: identification of Planctomyces bekefii, the type genus and species of the phylum Planctomycetes.</title>
        <authorList>
            <person name="Svetlana D.N."/>
            <person name="Overmann J."/>
        </authorList>
    </citation>
    <scope>NUCLEOTIDE SEQUENCE [LARGE SCALE GENOMIC DNA]</scope>
    <source>
        <strain evidence="2">Phe10_nw2017</strain>
    </source>
</reference>
<keyword evidence="1" id="KW-1133">Transmembrane helix</keyword>
<feature type="transmembrane region" description="Helical" evidence="1">
    <location>
        <begin position="21"/>
        <end position="39"/>
    </location>
</feature>
<proteinExistence type="predicted"/>
<evidence type="ECO:0000256" key="1">
    <source>
        <dbReference type="SAM" id="Phobius"/>
    </source>
</evidence>
<dbReference type="AlphaFoldDB" id="A0A5C6MCA9"/>
<name>A0A5C6MCA9_9PLAN</name>
<sequence>MMCSQISQRQVDCSMLNRCPSVLLVWCVFGTVGCITGAARTGAESVLSDGVRPDEPLDPAAVLMVPSELSVGQRVELWRAEGPAAGRAATDTDLEGHPIRRYSGTVVRADAGEVALQPAAQLVKVAEVSAVPVLGRVPYVNRAFRQQRVTDQLQPIEGTIVIARSELVAAWDLSAVSEERLMVLRPPERIGVDFDVSGREHFAEPRN</sequence>
<organism evidence="2 3">
    <name type="scientific">Planctomyces bekefii</name>
    <dbReference type="NCBI Taxonomy" id="1653850"/>
    <lineage>
        <taxon>Bacteria</taxon>
        <taxon>Pseudomonadati</taxon>
        <taxon>Planctomycetota</taxon>
        <taxon>Planctomycetia</taxon>
        <taxon>Planctomycetales</taxon>
        <taxon>Planctomycetaceae</taxon>
        <taxon>Planctomyces</taxon>
    </lineage>
</organism>
<keyword evidence="1" id="KW-0812">Transmembrane</keyword>
<gene>
    <name evidence="2" type="ORF">E3A20_04050</name>
</gene>
<evidence type="ECO:0000313" key="3">
    <source>
        <dbReference type="Proteomes" id="UP000321083"/>
    </source>
</evidence>
<protein>
    <submittedName>
        <fullName evidence="2">Uncharacterized protein</fullName>
    </submittedName>
</protein>
<keyword evidence="1" id="KW-0472">Membrane</keyword>
<keyword evidence="3" id="KW-1185">Reference proteome</keyword>
<evidence type="ECO:0000313" key="2">
    <source>
        <dbReference type="EMBL" id="TWW11789.1"/>
    </source>
</evidence>
<accession>A0A5C6MCA9</accession>
<dbReference type="EMBL" id="SRHE01000045">
    <property type="protein sequence ID" value="TWW11789.1"/>
    <property type="molecule type" value="Genomic_DNA"/>
</dbReference>
<comment type="caution">
    <text evidence="2">The sequence shown here is derived from an EMBL/GenBank/DDBJ whole genome shotgun (WGS) entry which is preliminary data.</text>
</comment>